<name>A0A803QDR7_CANSA</name>
<dbReference type="EnsemblPlants" id="evm.model.09.1222">
    <property type="protein sequence ID" value="cds.evm.model.09.1222"/>
    <property type="gene ID" value="evm.TU.09.1222"/>
</dbReference>
<keyword evidence="3" id="KW-1185">Reference proteome</keyword>
<protein>
    <submittedName>
        <fullName evidence="2">Uncharacterized protein</fullName>
    </submittedName>
</protein>
<feature type="region of interest" description="Disordered" evidence="1">
    <location>
        <begin position="8"/>
        <end position="30"/>
    </location>
</feature>
<proteinExistence type="predicted"/>
<evidence type="ECO:0000313" key="2">
    <source>
        <dbReference type="EnsemblPlants" id="cds.evm.model.09.1222"/>
    </source>
</evidence>
<accession>A0A803QDR7</accession>
<reference evidence="2" key="2">
    <citation type="submission" date="2021-03" db="UniProtKB">
        <authorList>
            <consortium name="EnsemblPlants"/>
        </authorList>
    </citation>
    <scope>IDENTIFICATION</scope>
</reference>
<evidence type="ECO:0000313" key="3">
    <source>
        <dbReference type="Proteomes" id="UP000596661"/>
    </source>
</evidence>
<organism evidence="2 3">
    <name type="scientific">Cannabis sativa</name>
    <name type="common">Hemp</name>
    <name type="synonym">Marijuana</name>
    <dbReference type="NCBI Taxonomy" id="3483"/>
    <lineage>
        <taxon>Eukaryota</taxon>
        <taxon>Viridiplantae</taxon>
        <taxon>Streptophyta</taxon>
        <taxon>Embryophyta</taxon>
        <taxon>Tracheophyta</taxon>
        <taxon>Spermatophyta</taxon>
        <taxon>Magnoliopsida</taxon>
        <taxon>eudicotyledons</taxon>
        <taxon>Gunneridae</taxon>
        <taxon>Pentapetalae</taxon>
        <taxon>rosids</taxon>
        <taxon>fabids</taxon>
        <taxon>Rosales</taxon>
        <taxon>Cannabaceae</taxon>
        <taxon>Cannabis</taxon>
    </lineage>
</organism>
<dbReference type="EMBL" id="UZAU01000758">
    <property type="status" value="NOT_ANNOTATED_CDS"/>
    <property type="molecule type" value="Genomic_DNA"/>
</dbReference>
<sequence length="117" mass="12349">MLRIINMVSSSEASVVAPRSYPGSDSKGSEASRNAFKYAKLHPSLLSGCRSVESSSSSGEFIFHSATDPPALSAFAATSSSIHPVSKRNRFSSGLKVLGSVPRHPRSPGIRIKITSS</sequence>
<reference evidence="2" key="1">
    <citation type="submission" date="2018-11" db="EMBL/GenBank/DDBJ databases">
        <authorList>
            <person name="Grassa J C."/>
        </authorList>
    </citation>
    <scope>NUCLEOTIDE SEQUENCE [LARGE SCALE GENOMIC DNA]</scope>
</reference>
<dbReference type="AlphaFoldDB" id="A0A803QDR7"/>
<dbReference type="Proteomes" id="UP000596661">
    <property type="component" value="Chromosome 9"/>
</dbReference>
<dbReference type="Gramene" id="evm.model.09.1222">
    <property type="protein sequence ID" value="cds.evm.model.09.1222"/>
    <property type="gene ID" value="evm.TU.09.1222"/>
</dbReference>
<evidence type="ECO:0000256" key="1">
    <source>
        <dbReference type="SAM" id="MobiDB-lite"/>
    </source>
</evidence>